<sequence length="61" mass="6585">MPLRKGSRNSHPSLPQDHKMVSAPVPTPALPLPPPNYAMPVTLHPSSMPKTTGDISIMVPY</sequence>
<accession>A0A915IU47</accession>
<reference evidence="3" key="1">
    <citation type="submission" date="2022-11" db="UniProtKB">
        <authorList>
            <consortium name="WormBaseParasite"/>
        </authorList>
    </citation>
    <scope>IDENTIFICATION</scope>
</reference>
<evidence type="ECO:0000313" key="2">
    <source>
        <dbReference type="Proteomes" id="UP000887565"/>
    </source>
</evidence>
<proteinExistence type="predicted"/>
<evidence type="ECO:0000256" key="1">
    <source>
        <dbReference type="SAM" id="MobiDB-lite"/>
    </source>
</evidence>
<name>A0A915IU47_ROMCU</name>
<dbReference type="Proteomes" id="UP000887565">
    <property type="component" value="Unplaced"/>
</dbReference>
<organism evidence="2 3">
    <name type="scientific">Romanomermis culicivorax</name>
    <name type="common">Nematode worm</name>
    <dbReference type="NCBI Taxonomy" id="13658"/>
    <lineage>
        <taxon>Eukaryota</taxon>
        <taxon>Metazoa</taxon>
        <taxon>Ecdysozoa</taxon>
        <taxon>Nematoda</taxon>
        <taxon>Enoplea</taxon>
        <taxon>Dorylaimia</taxon>
        <taxon>Mermithida</taxon>
        <taxon>Mermithoidea</taxon>
        <taxon>Mermithidae</taxon>
        <taxon>Romanomermis</taxon>
    </lineage>
</organism>
<dbReference type="AlphaFoldDB" id="A0A915IU47"/>
<dbReference type="WBParaSite" id="nRc.2.0.1.t16904-RA">
    <property type="protein sequence ID" value="nRc.2.0.1.t16904-RA"/>
    <property type="gene ID" value="nRc.2.0.1.g16904"/>
</dbReference>
<evidence type="ECO:0000313" key="3">
    <source>
        <dbReference type="WBParaSite" id="nRc.2.0.1.t16904-RA"/>
    </source>
</evidence>
<protein>
    <submittedName>
        <fullName evidence="3">Uncharacterized protein</fullName>
    </submittedName>
</protein>
<keyword evidence="2" id="KW-1185">Reference proteome</keyword>
<feature type="region of interest" description="Disordered" evidence="1">
    <location>
        <begin position="1"/>
        <end position="33"/>
    </location>
</feature>